<dbReference type="PANTHER" id="PTHR33452">
    <property type="entry name" value="OXIDOREDUCTASE CATD-RELATED"/>
    <property type="match status" value="1"/>
</dbReference>
<evidence type="ECO:0000313" key="8">
    <source>
        <dbReference type="EMBL" id="MFC2949867.1"/>
    </source>
</evidence>
<evidence type="ECO:0000256" key="5">
    <source>
        <dbReference type="ARBA" id="ARBA00022989"/>
    </source>
</evidence>
<keyword evidence="9" id="KW-1185">Reference proteome</keyword>
<comment type="similarity">
    <text evidence="2">Belongs to the DoxX family.</text>
</comment>
<evidence type="ECO:0000256" key="7">
    <source>
        <dbReference type="SAM" id="Phobius"/>
    </source>
</evidence>
<proteinExistence type="inferred from homology"/>
<keyword evidence="5 7" id="KW-1133">Transmembrane helix</keyword>
<comment type="subcellular location">
    <subcellularLocation>
        <location evidence="1">Cell membrane</location>
        <topology evidence="1">Multi-pass membrane protein</topology>
    </subcellularLocation>
</comment>
<feature type="transmembrane region" description="Helical" evidence="7">
    <location>
        <begin position="42"/>
        <end position="63"/>
    </location>
</feature>
<keyword evidence="4 7" id="KW-0812">Transmembrane</keyword>
<dbReference type="RefSeq" id="WP_390307833.1">
    <property type="nucleotide sequence ID" value="NZ_JBHRRZ010000039.1"/>
</dbReference>
<organism evidence="8 9">
    <name type="scientific">Virgibacillus sediminis</name>
    <dbReference type="NCBI Taxonomy" id="202260"/>
    <lineage>
        <taxon>Bacteria</taxon>
        <taxon>Bacillati</taxon>
        <taxon>Bacillota</taxon>
        <taxon>Bacilli</taxon>
        <taxon>Bacillales</taxon>
        <taxon>Bacillaceae</taxon>
        <taxon>Virgibacillus</taxon>
    </lineage>
</organism>
<evidence type="ECO:0000256" key="3">
    <source>
        <dbReference type="ARBA" id="ARBA00022475"/>
    </source>
</evidence>
<feature type="transmembrane region" description="Helical" evidence="7">
    <location>
        <begin position="104"/>
        <end position="123"/>
    </location>
</feature>
<evidence type="ECO:0000256" key="2">
    <source>
        <dbReference type="ARBA" id="ARBA00006679"/>
    </source>
</evidence>
<dbReference type="Proteomes" id="UP001595387">
    <property type="component" value="Unassembled WGS sequence"/>
</dbReference>
<comment type="caution">
    <text evidence="8">The sequence shown here is derived from an EMBL/GenBank/DDBJ whole genome shotgun (WGS) entry which is preliminary data.</text>
</comment>
<dbReference type="Pfam" id="PF07681">
    <property type="entry name" value="DoxX"/>
    <property type="match status" value="1"/>
</dbReference>
<feature type="transmembrane region" description="Helical" evidence="7">
    <location>
        <begin position="5"/>
        <end position="22"/>
    </location>
</feature>
<name>A0ABV7A9S4_9BACI</name>
<evidence type="ECO:0000256" key="4">
    <source>
        <dbReference type="ARBA" id="ARBA00022692"/>
    </source>
</evidence>
<keyword evidence="3" id="KW-1003">Cell membrane</keyword>
<dbReference type="InterPro" id="IPR032808">
    <property type="entry name" value="DoxX"/>
</dbReference>
<evidence type="ECO:0000256" key="6">
    <source>
        <dbReference type="ARBA" id="ARBA00023136"/>
    </source>
</evidence>
<keyword evidence="6 7" id="KW-0472">Membrane</keyword>
<protein>
    <submittedName>
        <fullName evidence="8">DoxX family protein</fullName>
    </submittedName>
</protein>
<accession>A0ABV7A9S4</accession>
<dbReference type="InterPro" id="IPR051907">
    <property type="entry name" value="DoxX-like_oxidoreductase"/>
</dbReference>
<reference evidence="9" key="1">
    <citation type="journal article" date="2019" name="Int. J. Syst. Evol. Microbiol.">
        <title>The Global Catalogue of Microorganisms (GCM) 10K type strain sequencing project: providing services to taxonomists for standard genome sequencing and annotation.</title>
        <authorList>
            <consortium name="The Broad Institute Genomics Platform"/>
            <consortium name="The Broad Institute Genome Sequencing Center for Infectious Disease"/>
            <person name="Wu L."/>
            <person name="Ma J."/>
        </authorList>
    </citation>
    <scope>NUCLEOTIDE SEQUENCE [LARGE SCALE GENOMIC DNA]</scope>
    <source>
        <strain evidence="9">KCTC 13193</strain>
    </source>
</reference>
<feature type="transmembrane region" description="Helical" evidence="7">
    <location>
        <begin position="70"/>
        <end position="92"/>
    </location>
</feature>
<gene>
    <name evidence="8" type="ORF">ACFODW_16205</name>
</gene>
<evidence type="ECO:0000313" key="9">
    <source>
        <dbReference type="Proteomes" id="UP001595387"/>
    </source>
</evidence>
<evidence type="ECO:0000256" key="1">
    <source>
        <dbReference type="ARBA" id="ARBA00004651"/>
    </source>
</evidence>
<dbReference type="EMBL" id="JBHRRZ010000039">
    <property type="protein sequence ID" value="MFC2949867.1"/>
    <property type="molecule type" value="Genomic_DNA"/>
</dbReference>
<dbReference type="PANTHER" id="PTHR33452:SF1">
    <property type="entry name" value="INNER MEMBRANE PROTEIN YPHA-RELATED"/>
    <property type="match status" value="1"/>
</dbReference>
<sequence>MKNEVGQLILRVVFGLIFFVHGLDKFQGGIANTAVFFDSLSIPGFLAYIVAIIELIGGLAMILGIGTRVIAILFAIIMLGAIFIAKFPAGLLGNGEMAGYELDLVLLATSIYFILADRIALSLDNKFSNSKQK</sequence>